<reference evidence="1 2" key="1">
    <citation type="submission" date="2019-01" db="EMBL/GenBank/DDBJ databases">
        <authorList>
            <person name="Chen W.-M."/>
        </authorList>
    </citation>
    <scope>NUCLEOTIDE SEQUENCE [LARGE SCALE GENOMIC DNA]</scope>
    <source>
        <strain evidence="1 2">CCP-7</strain>
    </source>
</reference>
<evidence type="ECO:0000313" key="2">
    <source>
        <dbReference type="Proteomes" id="UP000282971"/>
    </source>
</evidence>
<sequence length="84" mass="8658">MIVAVIAVLAVIAAFAFGLVDINQTKQGSMPEVSVSGGQAPAFDVDTAKVSVGTKNSDVTVPKIDVTTKEETVKVPTVDVQKAN</sequence>
<organism evidence="1 2">
    <name type="scientific">Sphingomonas crocodyli</name>
    <dbReference type="NCBI Taxonomy" id="1979270"/>
    <lineage>
        <taxon>Bacteria</taxon>
        <taxon>Pseudomonadati</taxon>
        <taxon>Pseudomonadota</taxon>
        <taxon>Alphaproteobacteria</taxon>
        <taxon>Sphingomonadales</taxon>
        <taxon>Sphingomonadaceae</taxon>
        <taxon>Sphingomonas</taxon>
    </lineage>
</organism>
<evidence type="ECO:0000313" key="1">
    <source>
        <dbReference type="EMBL" id="RVT95022.1"/>
    </source>
</evidence>
<proteinExistence type="predicted"/>
<accession>A0A437MBK4</accession>
<keyword evidence="2" id="KW-1185">Reference proteome</keyword>
<dbReference type="OrthoDB" id="7583249at2"/>
<name>A0A437MBK4_9SPHN</name>
<comment type="caution">
    <text evidence="1">The sequence shown here is derived from an EMBL/GenBank/DDBJ whole genome shotgun (WGS) entry which is preliminary data.</text>
</comment>
<protein>
    <submittedName>
        <fullName evidence="1">Uncharacterized protein</fullName>
    </submittedName>
</protein>
<gene>
    <name evidence="1" type="ORF">EOD43_03030</name>
</gene>
<dbReference type="AlphaFoldDB" id="A0A437MBK4"/>
<dbReference type="EMBL" id="SACN01000001">
    <property type="protein sequence ID" value="RVT95022.1"/>
    <property type="molecule type" value="Genomic_DNA"/>
</dbReference>
<dbReference type="Proteomes" id="UP000282971">
    <property type="component" value="Unassembled WGS sequence"/>
</dbReference>